<keyword evidence="1" id="KW-0472">Membrane</keyword>
<evidence type="ECO:0000313" key="5">
    <source>
        <dbReference type="Proteomes" id="UP000078090"/>
    </source>
</evidence>
<dbReference type="Proteomes" id="UP000077763">
    <property type="component" value="Unassembled WGS sequence"/>
</dbReference>
<dbReference type="Proteomes" id="UP000078090">
    <property type="component" value="Unassembled WGS sequence"/>
</dbReference>
<evidence type="ECO:0000313" key="4">
    <source>
        <dbReference type="Proteomes" id="UP000077763"/>
    </source>
</evidence>
<dbReference type="EMBL" id="LUUH01000040">
    <property type="protein sequence ID" value="OAI05631.1"/>
    <property type="molecule type" value="Genomic_DNA"/>
</dbReference>
<dbReference type="EMBL" id="LUUG01000084">
    <property type="protein sequence ID" value="OAI02251.1"/>
    <property type="molecule type" value="Genomic_DNA"/>
</dbReference>
<dbReference type="RefSeq" id="WP_064009335.1">
    <property type="nucleotide sequence ID" value="NZ_LUUG01000084.1"/>
</dbReference>
<dbReference type="OrthoDB" id="5573190at2"/>
<evidence type="ECO:0000313" key="3">
    <source>
        <dbReference type="EMBL" id="OAI05631.1"/>
    </source>
</evidence>
<organism evidence="2 5">
    <name type="scientific">Methylomonas methanica</name>
    <dbReference type="NCBI Taxonomy" id="421"/>
    <lineage>
        <taxon>Bacteria</taxon>
        <taxon>Pseudomonadati</taxon>
        <taxon>Pseudomonadota</taxon>
        <taxon>Gammaproteobacteria</taxon>
        <taxon>Methylococcales</taxon>
        <taxon>Methylococcaceae</taxon>
        <taxon>Methylomonas</taxon>
    </lineage>
</organism>
<name>A0A177M9D0_METMH</name>
<sequence length="180" mass="20096">MAQDKGYLDQSGNQVVAIVKNLDRDVERGEDTVMLGYGLVLLAPAFAPLLPPSILLPLMAITFAVSATAARLHFYKMARKLSVSLAELESRDKHTFKPITDVFDEHPQQTLAVAFNPLKNLQRTGKSILGGLMINPFWGPIFYMLGVQFVEDKQLVVLNKAVIEVEDKVMPIVLRDDWTE</sequence>
<keyword evidence="1" id="KW-0812">Transmembrane</keyword>
<feature type="transmembrane region" description="Helical" evidence="1">
    <location>
        <begin position="128"/>
        <end position="150"/>
    </location>
</feature>
<proteinExistence type="predicted"/>
<keyword evidence="1" id="KW-1133">Transmembrane helix</keyword>
<dbReference type="AlphaFoldDB" id="A0A177M9D0"/>
<protein>
    <submittedName>
        <fullName evidence="2">Uncharacterized protein</fullName>
    </submittedName>
</protein>
<comment type="caution">
    <text evidence="2">The sequence shown here is derived from an EMBL/GenBank/DDBJ whole genome shotgun (WGS) entry which is preliminary data.</text>
</comment>
<gene>
    <name evidence="2" type="ORF">A1332_16545</name>
    <name evidence="3" type="ORF">A1353_10675</name>
</gene>
<feature type="transmembrane region" description="Helical" evidence="1">
    <location>
        <begin position="56"/>
        <end position="74"/>
    </location>
</feature>
<evidence type="ECO:0000313" key="2">
    <source>
        <dbReference type="EMBL" id="OAI02251.1"/>
    </source>
</evidence>
<reference evidence="4 5" key="1">
    <citation type="submission" date="2016-03" db="EMBL/GenBank/DDBJ databases">
        <authorList>
            <person name="Ploux O."/>
        </authorList>
    </citation>
    <scope>NUCLEOTIDE SEQUENCE [LARGE SCALE GENOMIC DNA]</scope>
    <source>
        <strain evidence="2 5">R-45363</strain>
        <strain evidence="3 4">R-45371</strain>
    </source>
</reference>
<accession>A0A177M9D0</accession>
<evidence type="ECO:0000256" key="1">
    <source>
        <dbReference type="SAM" id="Phobius"/>
    </source>
</evidence>